<feature type="signal peptide" evidence="1">
    <location>
        <begin position="1"/>
        <end position="16"/>
    </location>
</feature>
<name>A0A8B7NH83_HYAAZ</name>
<gene>
    <name evidence="3" type="primary">LOC108670051</name>
</gene>
<dbReference type="Proteomes" id="UP000694843">
    <property type="component" value="Unplaced"/>
</dbReference>
<evidence type="ECO:0000313" key="2">
    <source>
        <dbReference type="Proteomes" id="UP000694843"/>
    </source>
</evidence>
<keyword evidence="2" id="KW-1185">Reference proteome</keyword>
<evidence type="ECO:0000256" key="1">
    <source>
        <dbReference type="SAM" id="SignalP"/>
    </source>
</evidence>
<keyword evidence="1" id="KW-0732">Signal</keyword>
<dbReference type="KEGG" id="hazt:108670051"/>
<proteinExistence type="predicted"/>
<dbReference type="GeneID" id="108670051"/>
<feature type="chain" id="PRO_5034359623" evidence="1">
    <location>
        <begin position="17"/>
        <end position="150"/>
    </location>
</feature>
<dbReference type="RefSeq" id="XP_018012990.1">
    <property type="nucleotide sequence ID" value="XM_018157501.2"/>
</dbReference>
<reference evidence="3" key="1">
    <citation type="submission" date="2025-08" db="UniProtKB">
        <authorList>
            <consortium name="RefSeq"/>
        </authorList>
    </citation>
    <scope>IDENTIFICATION</scope>
    <source>
        <tissue evidence="3">Whole organism</tissue>
    </source>
</reference>
<dbReference type="OMA" id="LAHCSHN"/>
<dbReference type="OrthoDB" id="6342359at2759"/>
<dbReference type="AlphaFoldDB" id="A0A8B7NH83"/>
<accession>A0A8B7NH83</accession>
<sequence>MFVIALAFIIIATSSGQFQFDRFGNPIFRPFGFDEPATEAPDPAATVGNLSCFSCSLDFKTGYDSLHPCLGRHGEAVHPDYLVNCGVRDIFCKVERTEINGVLTTLARSCIDTCYFGCRPRGLGIYVEVCAKCCNTDACNDFYPGIDIGG</sequence>
<protein>
    <submittedName>
        <fullName evidence="3">Uncharacterized protein LOC108670051</fullName>
    </submittedName>
</protein>
<dbReference type="CDD" id="cd00117">
    <property type="entry name" value="TFP"/>
    <property type="match status" value="1"/>
</dbReference>
<organism evidence="2 3">
    <name type="scientific">Hyalella azteca</name>
    <name type="common">Amphipod</name>
    <dbReference type="NCBI Taxonomy" id="294128"/>
    <lineage>
        <taxon>Eukaryota</taxon>
        <taxon>Metazoa</taxon>
        <taxon>Ecdysozoa</taxon>
        <taxon>Arthropoda</taxon>
        <taxon>Crustacea</taxon>
        <taxon>Multicrustacea</taxon>
        <taxon>Malacostraca</taxon>
        <taxon>Eumalacostraca</taxon>
        <taxon>Peracarida</taxon>
        <taxon>Amphipoda</taxon>
        <taxon>Senticaudata</taxon>
        <taxon>Talitrida</taxon>
        <taxon>Talitroidea</taxon>
        <taxon>Hyalellidae</taxon>
        <taxon>Hyalella</taxon>
    </lineage>
</organism>
<evidence type="ECO:0000313" key="3">
    <source>
        <dbReference type="RefSeq" id="XP_018012990.1"/>
    </source>
</evidence>